<feature type="region of interest" description="Disordered" evidence="1">
    <location>
        <begin position="1"/>
        <end position="20"/>
    </location>
</feature>
<dbReference type="GO" id="GO:0004722">
    <property type="term" value="F:protein serine/threonine phosphatase activity"/>
    <property type="evidence" value="ECO:0007669"/>
    <property type="project" value="InterPro"/>
</dbReference>
<accession>A0A4P6UNZ7</accession>
<dbReference type="Gene3D" id="3.60.40.10">
    <property type="entry name" value="PPM-type phosphatase domain"/>
    <property type="match status" value="1"/>
</dbReference>
<dbReference type="RefSeq" id="WP_131281218.1">
    <property type="nucleotide sequence ID" value="NZ_CP031395.1"/>
</dbReference>
<dbReference type="InterPro" id="IPR015655">
    <property type="entry name" value="PP2C"/>
</dbReference>
<dbReference type="InterPro" id="IPR001932">
    <property type="entry name" value="PPM-type_phosphatase-like_dom"/>
</dbReference>
<dbReference type="PANTHER" id="PTHR13832:SF827">
    <property type="entry name" value="PROTEIN PHOSPHATASE 1L"/>
    <property type="match status" value="1"/>
</dbReference>
<dbReference type="PANTHER" id="PTHR13832">
    <property type="entry name" value="PROTEIN PHOSPHATASE 2C"/>
    <property type="match status" value="1"/>
</dbReference>
<dbReference type="Proteomes" id="UP000292939">
    <property type="component" value="Chromosome"/>
</dbReference>
<sequence>MSLLKKEAPPNGAGQKSGVAGPEIAISCGMSHKGHVRQVNEDSYLDLPQKGLWVVADGMGGHEAGDVASQLIVDSLRQAPLNGSLSDRLNEIEDILDRVNRSLLERSQAQAKSQDAPSSATGRPPVIGSTIALLAAEDRHVGVVMWAGDSRVYRLRRGCALEQVSSDHSQIATYLKQGLITPEEAKTHPERHIITRAVGSQDELFLEADLCELAPGERFLLCSDGLTRHLSDAEIGRLLGEGTPQEACQKLIDLTLSRGAKDNVTTLVVEIA</sequence>
<dbReference type="InterPro" id="IPR036457">
    <property type="entry name" value="PPM-type-like_dom_sf"/>
</dbReference>
<dbReference type="CDD" id="cd00143">
    <property type="entry name" value="PP2Cc"/>
    <property type="match status" value="1"/>
</dbReference>
<dbReference type="OrthoDB" id="9801841at2"/>
<organism evidence="3 4">
    <name type="scientific">Hylemonella gracilis</name>
    <dbReference type="NCBI Taxonomy" id="80880"/>
    <lineage>
        <taxon>Bacteria</taxon>
        <taxon>Pseudomonadati</taxon>
        <taxon>Pseudomonadota</taxon>
        <taxon>Betaproteobacteria</taxon>
        <taxon>Burkholderiales</taxon>
        <taxon>Comamonadaceae</taxon>
        <taxon>Hylemonella</taxon>
    </lineage>
</organism>
<evidence type="ECO:0000313" key="4">
    <source>
        <dbReference type="Proteomes" id="UP000292939"/>
    </source>
</evidence>
<dbReference type="KEGG" id="hgr:DW355_14870"/>
<evidence type="ECO:0000259" key="2">
    <source>
        <dbReference type="PROSITE" id="PS51746"/>
    </source>
</evidence>
<feature type="domain" description="PPM-type phosphatase" evidence="2">
    <location>
        <begin position="27"/>
        <end position="271"/>
    </location>
</feature>
<proteinExistence type="predicted"/>
<dbReference type="SMART" id="SM00331">
    <property type="entry name" value="PP2C_SIG"/>
    <property type="match status" value="1"/>
</dbReference>
<dbReference type="PROSITE" id="PS51746">
    <property type="entry name" value="PPM_2"/>
    <property type="match status" value="1"/>
</dbReference>
<evidence type="ECO:0000256" key="1">
    <source>
        <dbReference type="SAM" id="MobiDB-lite"/>
    </source>
</evidence>
<reference evidence="3 4" key="1">
    <citation type="submission" date="2018-07" db="EMBL/GenBank/DDBJ databases">
        <title>Exploring interactions and the metabolic potential of the ultra-small soil bacteria Hylemonella gracilis.</title>
        <authorList>
            <person name="Tyc O."/>
            <person name="Kulkarni P."/>
            <person name="Gawehns F."/>
            <person name="Hundscheid M."/>
            <person name="Zweers H."/>
            <person name="Garbeva P."/>
        </authorList>
    </citation>
    <scope>NUCLEOTIDE SEQUENCE [LARGE SCALE GENOMIC DNA]</scope>
    <source>
        <strain evidence="3 4">NS1</strain>
    </source>
</reference>
<dbReference type="Pfam" id="PF13672">
    <property type="entry name" value="PP2C_2"/>
    <property type="match status" value="1"/>
</dbReference>
<gene>
    <name evidence="3" type="ORF">DW355_14870</name>
</gene>
<protein>
    <submittedName>
        <fullName evidence="3">Serine/threonine-protein phosphatase</fullName>
    </submittedName>
</protein>
<dbReference type="EMBL" id="CP031395">
    <property type="protein sequence ID" value="QBK05835.1"/>
    <property type="molecule type" value="Genomic_DNA"/>
</dbReference>
<dbReference type="AlphaFoldDB" id="A0A4P6UNZ7"/>
<dbReference type="SMART" id="SM00332">
    <property type="entry name" value="PP2Cc"/>
    <property type="match status" value="1"/>
</dbReference>
<evidence type="ECO:0000313" key="3">
    <source>
        <dbReference type="EMBL" id="QBK05835.1"/>
    </source>
</evidence>
<dbReference type="SUPFAM" id="SSF81606">
    <property type="entry name" value="PP2C-like"/>
    <property type="match status" value="1"/>
</dbReference>
<name>A0A4P6UNZ7_9BURK</name>